<dbReference type="AlphaFoldDB" id="A0A0F8YQ57"/>
<name>A0A0F8YQ57_9ZZZZ</name>
<sequence>MPPDTFVQIWNMLIDDNTLRRVFYEHDNMTFPELVRYFDQRLYPHRLLLLYTDKDGGAAGFGWFDDVKRGVRAFCSICMRKSHWGPPAEEASVISLDYIFNAHEVVRVFGVTPKPNRMALAQAKRLGFTVIAVVPGLSSYRGTVCDSTLTMMTKETFNGRWG</sequence>
<protein>
    <recommendedName>
        <fullName evidence="2">N-acetyltransferase domain-containing protein</fullName>
    </recommendedName>
</protein>
<dbReference type="SUPFAM" id="SSF55729">
    <property type="entry name" value="Acyl-CoA N-acyltransferases (Nat)"/>
    <property type="match status" value="1"/>
</dbReference>
<dbReference type="InterPro" id="IPR016181">
    <property type="entry name" value="Acyl_CoA_acyltransferase"/>
</dbReference>
<proteinExistence type="predicted"/>
<organism evidence="1">
    <name type="scientific">marine sediment metagenome</name>
    <dbReference type="NCBI Taxonomy" id="412755"/>
    <lineage>
        <taxon>unclassified sequences</taxon>
        <taxon>metagenomes</taxon>
        <taxon>ecological metagenomes</taxon>
    </lineage>
</organism>
<evidence type="ECO:0000313" key="1">
    <source>
        <dbReference type="EMBL" id="KKK83492.1"/>
    </source>
</evidence>
<accession>A0A0F8YQ57</accession>
<dbReference type="EMBL" id="LAZR01052198">
    <property type="protein sequence ID" value="KKK83492.1"/>
    <property type="molecule type" value="Genomic_DNA"/>
</dbReference>
<dbReference type="Gene3D" id="3.40.630.30">
    <property type="match status" value="1"/>
</dbReference>
<comment type="caution">
    <text evidence="1">The sequence shown here is derived from an EMBL/GenBank/DDBJ whole genome shotgun (WGS) entry which is preliminary data.</text>
</comment>
<evidence type="ECO:0008006" key="2">
    <source>
        <dbReference type="Google" id="ProtNLM"/>
    </source>
</evidence>
<gene>
    <name evidence="1" type="ORF">LCGC14_2792820</name>
</gene>
<reference evidence="1" key="1">
    <citation type="journal article" date="2015" name="Nature">
        <title>Complex archaea that bridge the gap between prokaryotes and eukaryotes.</title>
        <authorList>
            <person name="Spang A."/>
            <person name="Saw J.H."/>
            <person name="Jorgensen S.L."/>
            <person name="Zaremba-Niedzwiedzka K."/>
            <person name="Martijn J."/>
            <person name="Lind A.E."/>
            <person name="van Eijk R."/>
            <person name="Schleper C."/>
            <person name="Guy L."/>
            <person name="Ettema T.J."/>
        </authorList>
    </citation>
    <scope>NUCLEOTIDE SEQUENCE</scope>
</reference>